<dbReference type="InterPro" id="IPR036397">
    <property type="entry name" value="RNaseH_sf"/>
</dbReference>
<dbReference type="STRING" id="990121.A0A0V0XDX7"/>
<comment type="caution">
    <text evidence="1">The sequence shown here is derived from an EMBL/GenBank/DDBJ whole genome shotgun (WGS) entry which is preliminary data.</text>
</comment>
<dbReference type="EMBL" id="JYDQ01005053">
    <property type="protein sequence ID" value="KRX86185.1"/>
    <property type="molecule type" value="Genomic_DNA"/>
</dbReference>
<evidence type="ECO:0000313" key="1">
    <source>
        <dbReference type="EMBL" id="KRX86185.1"/>
    </source>
</evidence>
<proteinExistence type="predicted"/>
<name>A0A0V0XDX7_9BILA</name>
<organism evidence="1 2">
    <name type="scientific">Trichinella patagoniensis</name>
    <dbReference type="NCBI Taxonomy" id="990121"/>
    <lineage>
        <taxon>Eukaryota</taxon>
        <taxon>Metazoa</taxon>
        <taxon>Ecdysozoa</taxon>
        <taxon>Nematoda</taxon>
        <taxon>Enoplea</taxon>
        <taxon>Dorylaimia</taxon>
        <taxon>Trichinellida</taxon>
        <taxon>Trichinellidae</taxon>
        <taxon>Trichinella</taxon>
    </lineage>
</organism>
<evidence type="ECO:0000313" key="2">
    <source>
        <dbReference type="Proteomes" id="UP000054783"/>
    </source>
</evidence>
<protein>
    <recommendedName>
        <fullName evidence="3">Integrase catalytic domain-containing protein</fullName>
    </recommendedName>
</protein>
<accession>A0A0V0XDX7</accession>
<dbReference type="SUPFAM" id="SSF53098">
    <property type="entry name" value="Ribonuclease H-like"/>
    <property type="match status" value="1"/>
</dbReference>
<sequence length="51" mass="5925">MVTRSIHLELLSDLSAERFIQALNRFVARRGYPRIIQSDNFSTFKMADHTA</sequence>
<dbReference type="Proteomes" id="UP000054783">
    <property type="component" value="Unassembled WGS sequence"/>
</dbReference>
<dbReference type="AlphaFoldDB" id="A0A0V0XDX7"/>
<evidence type="ECO:0008006" key="3">
    <source>
        <dbReference type="Google" id="ProtNLM"/>
    </source>
</evidence>
<dbReference type="Gene3D" id="3.30.420.10">
    <property type="entry name" value="Ribonuclease H-like superfamily/Ribonuclease H"/>
    <property type="match status" value="1"/>
</dbReference>
<dbReference type="GO" id="GO:0003676">
    <property type="term" value="F:nucleic acid binding"/>
    <property type="evidence" value="ECO:0007669"/>
    <property type="project" value="InterPro"/>
</dbReference>
<keyword evidence="2" id="KW-1185">Reference proteome</keyword>
<reference evidence="1 2" key="1">
    <citation type="submission" date="2015-01" db="EMBL/GenBank/DDBJ databases">
        <title>Evolution of Trichinella species and genotypes.</title>
        <authorList>
            <person name="Korhonen P.K."/>
            <person name="Edoardo P."/>
            <person name="Giuseppe L.R."/>
            <person name="Gasser R.B."/>
        </authorList>
    </citation>
    <scope>NUCLEOTIDE SEQUENCE [LARGE SCALE GENOMIC DNA]</scope>
    <source>
        <strain evidence="1">ISS2496</strain>
    </source>
</reference>
<gene>
    <name evidence="1" type="ORF">T12_11601</name>
</gene>
<dbReference type="OrthoDB" id="5866837at2759"/>
<dbReference type="InterPro" id="IPR012337">
    <property type="entry name" value="RNaseH-like_sf"/>
</dbReference>